<sequence length="419" mass="43146">MLVFLNVALAGVRRLGGDRGGNFAIATAVMLPVLIVAGGGAVDASSAYFERSRIQGQLDAAVLAAAGESDSAKRPATAAGFMPAVSTGTSQNPLVVTNNSDGSVTGTYTYTMPNSFLGIVGIDNFKLVVTATAMATSKSGGEAVSDGAACIHVLANTSQAVLINSGANVKSENCGVDVLSTSNPAFIMNAGAKIETPRFCVKGTNYIRNGGTLTNLKTGCAAAPDPYAGRFAEPVLPAKCETSGVPNGSTFTLKPGMHCDVTFNGSPTITFAPGLHIIKGRMIINSGATVKAEGVTFYFPDVNSEIRANGGLTFNASAPTSGPYGGILMYEATSSASNNSNKQQYIFNGSVSETLSGIIYLPNRNVTYNSKTNQTSRINMVVNTMIMNSSNWNIEPYEGGSSSSQPGSSSGSSAVRLIN</sequence>
<keyword evidence="5" id="KW-1185">Reference proteome</keyword>
<dbReference type="EMBL" id="JACHEG010000002">
    <property type="protein sequence ID" value="MBB6161971.1"/>
    <property type="molecule type" value="Genomic_DNA"/>
</dbReference>
<keyword evidence="2" id="KW-0812">Transmembrane</keyword>
<dbReference type="AlphaFoldDB" id="A0A7W9Y4R3"/>
<feature type="compositionally biased region" description="Low complexity" evidence="1">
    <location>
        <begin position="399"/>
        <end position="413"/>
    </location>
</feature>
<name>A0A7W9Y4R3_9HYPH</name>
<reference evidence="4 5" key="1">
    <citation type="submission" date="2020-08" db="EMBL/GenBank/DDBJ databases">
        <title>Genomic Encyclopedia of Type Strains, Phase IV (KMG-IV): sequencing the most valuable type-strain genomes for metagenomic binning, comparative biology and taxonomic classification.</title>
        <authorList>
            <person name="Goeker M."/>
        </authorList>
    </citation>
    <scope>NUCLEOTIDE SEQUENCE [LARGE SCALE GENOMIC DNA]</scope>
    <source>
        <strain evidence="4 5">DSM 100734</strain>
    </source>
</reference>
<keyword evidence="2" id="KW-1133">Transmembrane helix</keyword>
<dbReference type="Proteomes" id="UP000547879">
    <property type="component" value="Unassembled WGS sequence"/>
</dbReference>
<evidence type="ECO:0000313" key="5">
    <source>
        <dbReference type="Proteomes" id="UP000547879"/>
    </source>
</evidence>
<keyword evidence="2" id="KW-0472">Membrane</keyword>
<feature type="region of interest" description="Disordered" evidence="1">
    <location>
        <begin position="397"/>
        <end position="419"/>
    </location>
</feature>
<evidence type="ECO:0000256" key="1">
    <source>
        <dbReference type="SAM" id="MobiDB-lite"/>
    </source>
</evidence>
<gene>
    <name evidence="4" type="ORF">HNQ72_001789</name>
</gene>
<dbReference type="RefSeq" id="WP_183991710.1">
    <property type="nucleotide sequence ID" value="NZ_BMHW01000001.1"/>
</dbReference>
<organism evidence="4 5">
    <name type="scientific">Rhizobium wenxiniae</name>
    <dbReference type="NCBI Taxonomy" id="1737357"/>
    <lineage>
        <taxon>Bacteria</taxon>
        <taxon>Pseudomonadati</taxon>
        <taxon>Pseudomonadota</taxon>
        <taxon>Alphaproteobacteria</taxon>
        <taxon>Hyphomicrobiales</taxon>
        <taxon>Rhizobiaceae</taxon>
        <taxon>Rhizobium/Agrobacterium group</taxon>
        <taxon>Rhizobium</taxon>
    </lineage>
</organism>
<feature type="transmembrane region" description="Helical" evidence="2">
    <location>
        <begin position="24"/>
        <end position="44"/>
    </location>
</feature>
<comment type="caution">
    <text evidence="4">The sequence shown here is derived from an EMBL/GenBank/DDBJ whole genome shotgun (WGS) entry which is preliminary data.</text>
</comment>
<feature type="domain" description="Putative Flp pilus-assembly TadG-like N-terminal" evidence="3">
    <location>
        <begin position="21"/>
        <end position="67"/>
    </location>
</feature>
<accession>A0A7W9Y4R3</accession>
<protein>
    <submittedName>
        <fullName evidence="4">Flp pilus assembly protein TadG</fullName>
    </submittedName>
</protein>
<evidence type="ECO:0000313" key="4">
    <source>
        <dbReference type="EMBL" id="MBB6161971.1"/>
    </source>
</evidence>
<dbReference type="InterPro" id="IPR028087">
    <property type="entry name" value="Tad_N"/>
</dbReference>
<evidence type="ECO:0000256" key="2">
    <source>
        <dbReference type="SAM" id="Phobius"/>
    </source>
</evidence>
<proteinExistence type="predicted"/>
<dbReference type="Pfam" id="PF13400">
    <property type="entry name" value="Tad"/>
    <property type="match status" value="1"/>
</dbReference>
<evidence type="ECO:0000259" key="3">
    <source>
        <dbReference type="Pfam" id="PF13400"/>
    </source>
</evidence>